<accession>A0AAE3Y6C3</accession>
<dbReference type="RefSeq" id="WP_309945274.1">
    <property type="nucleotide sequence ID" value="NZ_JAVDQY010000001.1"/>
</dbReference>
<name>A0AAE3Y6C3_9FLAO</name>
<comment type="caution">
    <text evidence="2">The sequence shown here is derived from an EMBL/GenBank/DDBJ whole genome shotgun (WGS) entry which is preliminary data.</text>
</comment>
<dbReference type="Gene3D" id="3.40.50.1820">
    <property type="entry name" value="alpha/beta hydrolase"/>
    <property type="match status" value="1"/>
</dbReference>
<dbReference type="SUPFAM" id="SSF53474">
    <property type="entry name" value="alpha/beta-Hydrolases"/>
    <property type="match status" value="1"/>
</dbReference>
<keyword evidence="1" id="KW-0732">Signal</keyword>
<dbReference type="AlphaFoldDB" id="A0AAE3Y6C3"/>
<feature type="signal peptide" evidence="1">
    <location>
        <begin position="1"/>
        <end position="21"/>
    </location>
</feature>
<sequence>MRKFIFLTVLPVFFLSCTAKKAESQLVKGDHYELKKSDNQKAVLVLFPCFPCDIEHTKTEAGFLKNIEQEGITTLLLDYNQRLFLTDAEKEEYSKTLLSILDQHDVDKNNVFIGGFSSGGNVAFLLSSYLIKSNNSVQPKGMFLIDSPIDLEKLYDNAQKDVSANIDADAVEEGKFLMALFEKELGKPSENQEKYKIASPYLMSSPSIENIQYVKGIKTRFYCEPDLEWQQQNKGRKWENLNAFALKKANESLLNLGSEKSEYIETKNRGIRANGKKHPHSWNLVERGELVRWMLP</sequence>
<proteinExistence type="predicted"/>
<feature type="chain" id="PRO_5042165626" description="Alpha/beta hydrolase" evidence="1">
    <location>
        <begin position="22"/>
        <end position="296"/>
    </location>
</feature>
<evidence type="ECO:0000313" key="3">
    <source>
        <dbReference type="Proteomes" id="UP001184861"/>
    </source>
</evidence>
<gene>
    <name evidence="2" type="ORF">J2787_001144</name>
</gene>
<reference evidence="2" key="1">
    <citation type="submission" date="2023-07" db="EMBL/GenBank/DDBJ databases">
        <title>Sorghum-associated microbial communities from plants grown in Nebraska, USA.</title>
        <authorList>
            <person name="Schachtman D."/>
        </authorList>
    </citation>
    <scope>NUCLEOTIDE SEQUENCE</scope>
    <source>
        <strain evidence="2">DS2360</strain>
    </source>
</reference>
<dbReference type="InterPro" id="IPR029058">
    <property type="entry name" value="AB_hydrolase_fold"/>
</dbReference>
<evidence type="ECO:0008006" key="4">
    <source>
        <dbReference type="Google" id="ProtNLM"/>
    </source>
</evidence>
<organism evidence="2 3">
    <name type="scientific">Chryseobacterium rhizosphaerae</name>
    <dbReference type="NCBI Taxonomy" id="395937"/>
    <lineage>
        <taxon>Bacteria</taxon>
        <taxon>Pseudomonadati</taxon>
        <taxon>Bacteroidota</taxon>
        <taxon>Flavobacteriia</taxon>
        <taxon>Flavobacteriales</taxon>
        <taxon>Weeksellaceae</taxon>
        <taxon>Chryseobacterium group</taxon>
        <taxon>Chryseobacterium</taxon>
    </lineage>
</organism>
<protein>
    <recommendedName>
        <fullName evidence="4">Alpha/beta hydrolase</fullName>
    </recommendedName>
</protein>
<evidence type="ECO:0000313" key="2">
    <source>
        <dbReference type="EMBL" id="MDR6525774.1"/>
    </source>
</evidence>
<dbReference type="PROSITE" id="PS51257">
    <property type="entry name" value="PROKAR_LIPOPROTEIN"/>
    <property type="match status" value="1"/>
</dbReference>
<dbReference type="Proteomes" id="UP001184861">
    <property type="component" value="Unassembled WGS sequence"/>
</dbReference>
<evidence type="ECO:0000256" key="1">
    <source>
        <dbReference type="SAM" id="SignalP"/>
    </source>
</evidence>
<dbReference type="EMBL" id="JAVDQY010000001">
    <property type="protein sequence ID" value="MDR6525774.1"/>
    <property type="molecule type" value="Genomic_DNA"/>
</dbReference>